<organism evidence="7 8">
    <name type="scientific">Roseovarius bejariae</name>
    <dbReference type="NCBI Taxonomy" id="2576383"/>
    <lineage>
        <taxon>Bacteria</taxon>
        <taxon>Pseudomonadati</taxon>
        <taxon>Pseudomonadota</taxon>
        <taxon>Alphaproteobacteria</taxon>
        <taxon>Rhodobacterales</taxon>
        <taxon>Roseobacteraceae</taxon>
        <taxon>Roseovarius</taxon>
    </lineage>
</organism>
<protein>
    <recommendedName>
        <fullName evidence="6">TauD/TfdA-like domain-containing protein</fullName>
    </recommendedName>
</protein>
<dbReference type="InterPro" id="IPR042098">
    <property type="entry name" value="TauD-like_sf"/>
</dbReference>
<dbReference type="Proteomes" id="UP000564704">
    <property type="component" value="Unassembled WGS sequence"/>
</dbReference>
<evidence type="ECO:0000259" key="6">
    <source>
        <dbReference type="Pfam" id="PF02668"/>
    </source>
</evidence>
<evidence type="ECO:0000256" key="4">
    <source>
        <dbReference type="ARBA" id="ARBA00023004"/>
    </source>
</evidence>
<dbReference type="Pfam" id="PF02668">
    <property type="entry name" value="TauD"/>
    <property type="match status" value="1"/>
</dbReference>
<comment type="caution">
    <text evidence="7">The sequence shown here is derived from an EMBL/GenBank/DDBJ whole genome shotgun (WGS) entry which is preliminary data.</text>
</comment>
<evidence type="ECO:0000313" key="8">
    <source>
        <dbReference type="Proteomes" id="UP000564704"/>
    </source>
</evidence>
<accession>A0A844CP28</accession>
<feature type="binding site" evidence="5">
    <location>
        <position position="199"/>
    </location>
    <ligand>
        <name>Fe cation</name>
        <dbReference type="ChEBI" id="CHEBI:24875"/>
    </ligand>
</feature>
<dbReference type="SUPFAM" id="SSF51197">
    <property type="entry name" value="Clavaminate synthase-like"/>
    <property type="match status" value="1"/>
</dbReference>
<reference evidence="7 8" key="1">
    <citation type="submission" date="2019-05" db="EMBL/GenBank/DDBJ databases">
        <title>Roseovarius bejariae sp. nov., a moderately halophylic bacterium isolated from a saline soil in Rambla Salada (Murcia).</title>
        <authorList>
            <person name="Castro D.J."/>
            <person name="Gomez-Altuve A."/>
            <person name="Reina J.C."/>
            <person name="Rodriguez M."/>
            <person name="Sampedro I."/>
            <person name="Llamas I."/>
            <person name="Martinez-Checa F."/>
        </authorList>
    </citation>
    <scope>NUCLEOTIDE SEQUENCE [LARGE SCALE GENOMIC DNA]</scope>
    <source>
        <strain evidence="7 8">A21</strain>
    </source>
</reference>
<evidence type="ECO:0000256" key="1">
    <source>
        <dbReference type="ARBA" id="ARBA00008425"/>
    </source>
</evidence>
<name>A0A844CP28_9RHOB</name>
<keyword evidence="8" id="KW-1185">Reference proteome</keyword>
<dbReference type="InterPro" id="IPR003819">
    <property type="entry name" value="TauD/TfdA-like"/>
</dbReference>
<keyword evidence="3" id="KW-0560">Oxidoreductase</keyword>
<proteinExistence type="inferred from homology"/>
<dbReference type="GO" id="GO:0016706">
    <property type="term" value="F:2-oxoglutarate-dependent dioxygenase activity"/>
    <property type="evidence" value="ECO:0007669"/>
    <property type="project" value="UniProtKB-ARBA"/>
</dbReference>
<dbReference type="InterPro" id="IPR014503">
    <property type="entry name" value="Clavaminate_syn-like"/>
</dbReference>
<evidence type="ECO:0000256" key="3">
    <source>
        <dbReference type="ARBA" id="ARBA00023002"/>
    </source>
</evidence>
<dbReference type="AlphaFoldDB" id="A0A844CP28"/>
<dbReference type="GO" id="GO:0005506">
    <property type="term" value="F:iron ion binding"/>
    <property type="evidence" value="ECO:0007669"/>
    <property type="project" value="InterPro"/>
</dbReference>
<evidence type="ECO:0000256" key="2">
    <source>
        <dbReference type="ARBA" id="ARBA00022723"/>
    </source>
</evidence>
<keyword evidence="4 5" id="KW-0408">Iron</keyword>
<evidence type="ECO:0000313" key="7">
    <source>
        <dbReference type="EMBL" id="MRU17101.1"/>
    </source>
</evidence>
<feature type="domain" description="TauD/TfdA-like" evidence="6">
    <location>
        <begin position="302"/>
        <end position="368"/>
    </location>
</feature>
<dbReference type="PIRSF" id="PIRSF019543">
    <property type="entry name" value="Clavaminate_syn"/>
    <property type="match status" value="1"/>
</dbReference>
<evidence type="ECO:0000256" key="5">
    <source>
        <dbReference type="PIRSR" id="PIRSR019543-2"/>
    </source>
</evidence>
<comment type="similarity">
    <text evidence="1">Belongs to the clavaminate synthase family.</text>
</comment>
<sequence length="390" mass="44629">MRFSSTVHPFKLQASLFMQSDFDFFSPRPLTAWTDAMTLEYRDFVSAPLLPDDLIYNLSEREKSDIEDLLSELVSQFDSVESSEAAFACELMAARLPQNLLGLLKLIASGEVPCGYLVVRGFDIDDAAIGPSPQHWDQPWDNRPYLREEFFQLLLSSAVGGVFGWRTQENGRFLRHIVPIESVKDEQLGGSSATTLMWHTEEAFHRGRADFFTLMCYRNREKATTNISCIDDFDLPPETVDILRQPRFIILPDKSHTPVENESEQWKLNADAFKLIQQMIDDSQPVPLIYGRRDMPMMCVDQAFVSALDGDDEADAALNAMHAELDRVSVSLHLEPGEIVLLDNLRVAHGRSIYKPDYGPKHRWMRRVNIANGRRVNFDLRDRENIRVML</sequence>
<dbReference type="OrthoDB" id="979809at2"/>
<dbReference type="Gene3D" id="3.60.130.10">
    <property type="entry name" value="Clavaminate synthase-like"/>
    <property type="match status" value="1"/>
</dbReference>
<gene>
    <name evidence="7" type="ORF">FDP25_16795</name>
</gene>
<dbReference type="EMBL" id="SZWE01000003">
    <property type="protein sequence ID" value="MRU17101.1"/>
    <property type="molecule type" value="Genomic_DNA"/>
</dbReference>
<feature type="binding site" evidence="5">
    <location>
        <position position="201"/>
    </location>
    <ligand>
        <name>Fe cation</name>
        <dbReference type="ChEBI" id="CHEBI:24875"/>
    </ligand>
</feature>
<keyword evidence="2 5" id="KW-0479">Metal-binding</keyword>